<evidence type="ECO:0000313" key="3">
    <source>
        <dbReference type="Proteomes" id="UP000663845"/>
    </source>
</evidence>
<evidence type="ECO:0000313" key="2">
    <source>
        <dbReference type="EMBL" id="CAF3812487.1"/>
    </source>
</evidence>
<dbReference type="Proteomes" id="UP000663844">
    <property type="component" value="Unassembled WGS sequence"/>
</dbReference>
<organism evidence="1 3">
    <name type="scientific">Adineta steineri</name>
    <dbReference type="NCBI Taxonomy" id="433720"/>
    <lineage>
        <taxon>Eukaryota</taxon>
        <taxon>Metazoa</taxon>
        <taxon>Spiralia</taxon>
        <taxon>Gnathifera</taxon>
        <taxon>Rotifera</taxon>
        <taxon>Eurotatoria</taxon>
        <taxon>Bdelloidea</taxon>
        <taxon>Adinetida</taxon>
        <taxon>Adinetidae</taxon>
        <taxon>Adineta</taxon>
    </lineage>
</organism>
<protein>
    <submittedName>
        <fullName evidence="1">Uncharacterized protein</fullName>
    </submittedName>
</protein>
<sequence>MTVYGRNYAVSDGLNDRPGYIAIEWGKCSNLMHIGYMIFDPHGTQKSKLVWILNPKEIQELKEAVADKPLLEKLLDKALSFLIGDSEFDVDSALTMIT</sequence>
<comment type="caution">
    <text evidence="1">The sequence shown here is derived from an EMBL/GenBank/DDBJ whole genome shotgun (WGS) entry which is preliminary data.</text>
</comment>
<dbReference type="Proteomes" id="UP000663845">
    <property type="component" value="Unassembled WGS sequence"/>
</dbReference>
<evidence type="ECO:0000313" key="1">
    <source>
        <dbReference type="EMBL" id="CAF0736414.1"/>
    </source>
</evidence>
<name>A0A813NC55_9BILA</name>
<gene>
    <name evidence="1" type="ORF">JYZ213_LOCUS1585</name>
    <name evidence="2" type="ORF">OXD698_LOCUS18919</name>
</gene>
<dbReference type="AlphaFoldDB" id="A0A813NC55"/>
<accession>A0A813NC55</accession>
<proteinExistence type="predicted"/>
<dbReference type="EMBL" id="CAJOAZ010001420">
    <property type="protein sequence ID" value="CAF3812487.1"/>
    <property type="molecule type" value="Genomic_DNA"/>
</dbReference>
<reference evidence="1" key="1">
    <citation type="submission" date="2021-02" db="EMBL/GenBank/DDBJ databases">
        <authorList>
            <person name="Nowell W R."/>
        </authorList>
    </citation>
    <scope>NUCLEOTIDE SEQUENCE</scope>
</reference>
<dbReference type="EMBL" id="CAJNOG010000007">
    <property type="protein sequence ID" value="CAF0736414.1"/>
    <property type="molecule type" value="Genomic_DNA"/>
</dbReference>